<geneLocation type="plasmid" evidence="1 2">
    <name>unnamed1</name>
</geneLocation>
<dbReference type="AlphaFoldDB" id="A0AAN0XZJ9"/>
<keyword evidence="1" id="KW-0614">Plasmid</keyword>
<proteinExistence type="predicted"/>
<gene>
    <name evidence="1" type="ORF">A6E01_19870</name>
</gene>
<protein>
    <submittedName>
        <fullName evidence="1">Uncharacterized protein</fullName>
    </submittedName>
</protein>
<reference evidence="1 2" key="1">
    <citation type="submission" date="2016-06" db="EMBL/GenBank/DDBJ databases">
        <title>Adaptive Radiation by Waves of Gene Transfer Leads to Fine-Scale Resource Partitioning in Marine Microbes.</title>
        <authorList>
            <person name="Hehemann J.-H."/>
            <person name="Arevalo P."/>
            <person name="Datta M.S."/>
            <person name="Yu X."/>
            <person name="Corzett C."/>
            <person name="Henschel A."/>
            <person name="Preheim S.P."/>
            <person name="Timberlake S."/>
            <person name="Alm E.J."/>
            <person name="Polz M.F."/>
        </authorList>
    </citation>
    <scope>NUCLEOTIDE SEQUENCE [LARGE SCALE GENOMIC DNA]</scope>
    <source>
        <strain evidence="1 2">FF50</strain>
        <plasmid evidence="1 2">unnamed1</plasmid>
    </source>
</reference>
<name>A0AAN0XZJ9_9VIBR</name>
<dbReference type="KEGG" id="vbr:A6E01_19870"/>
<sequence>MTVHLIYSQATGQLRSVKAMSSIKGPDGRKKRERYFLISEMTKEEAMRRAKAQSDMWDQELEPRRRKTRLAGGLKTNNICAFASNFYLRLMRKNIQLVNGGSEVRFYPLFEVRRVNSETKKIQSKTFAISKLGLDHAFNSALELYRDWHNLSSQEVSELRSRKWGHGESIWRIIKSSEDKGWSLSSKHKKSISERILAHTMQ</sequence>
<dbReference type="EMBL" id="CP016179">
    <property type="protein sequence ID" value="ANO35473.1"/>
    <property type="molecule type" value="Genomic_DNA"/>
</dbReference>
<evidence type="ECO:0000313" key="2">
    <source>
        <dbReference type="Proteomes" id="UP000092018"/>
    </source>
</evidence>
<organism evidence="1 2">
    <name type="scientific">Vibrio breoganii</name>
    <dbReference type="NCBI Taxonomy" id="553239"/>
    <lineage>
        <taxon>Bacteria</taxon>
        <taxon>Pseudomonadati</taxon>
        <taxon>Pseudomonadota</taxon>
        <taxon>Gammaproteobacteria</taxon>
        <taxon>Vibrionales</taxon>
        <taxon>Vibrionaceae</taxon>
        <taxon>Vibrio</taxon>
    </lineage>
</organism>
<dbReference type="Proteomes" id="UP000092018">
    <property type="component" value="Plasmid unnamed1"/>
</dbReference>
<evidence type="ECO:0000313" key="1">
    <source>
        <dbReference type="EMBL" id="ANO35473.1"/>
    </source>
</evidence>
<accession>A0AAN0XZJ9</accession>